<evidence type="ECO:0000313" key="2">
    <source>
        <dbReference type="EMBL" id="MFC3040220.1"/>
    </source>
</evidence>
<evidence type="ECO:0000256" key="1">
    <source>
        <dbReference type="SAM" id="MobiDB-lite"/>
    </source>
</evidence>
<dbReference type="InterPro" id="IPR025953">
    <property type="entry name" value="YlbD_coat"/>
</dbReference>
<dbReference type="RefSeq" id="WP_390271202.1">
    <property type="nucleotide sequence ID" value="NZ_JBHRSA010000034.1"/>
</dbReference>
<feature type="compositionally biased region" description="Basic and acidic residues" evidence="1">
    <location>
        <begin position="119"/>
        <end position="129"/>
    </location>
</feature>
<comment type="caution">
    <text evidence="2">The sequence shown here is derived from an EMBL/GenBank/DDBJ whole genome shotgun (WGS) entry which is preliminary data.</text>
</comment>
<feature type="region of interest" description="Disordered" evidence="1">
    <location>
        <begin position="110"/>
        <end position="129"/>
    </location>
</feature>
<sequence>MSEGKLHPSVIEFKKFINKYPSLRAEIRRSGRSWQEYYEKWALLGEDDEFWAPYKKEKEAKDTDGPNEKSPELFRQLMKVAEHMDINKIQSQVSQLNHSIAAVQEIIQQFQKSKHTPPRPRDPFDWFGD</sequence>
<dbReference type="Proteomes" id="UP001595279">
    <property type="component" value="Unassembled WGS sequence"/>
</dbReference>
<protein>
    <submittedName>
        <fullName evidence="2">YlbD family protein</fullName>
    </submittedName>
</protein>
<keyword evidence="3" id="KW-1185">Reference proteome</keyword>
<proteinExistence type="predicted"/>
<gene>
    <name evidence="2" type="ORF">ACFOGI_08130</name>
</gene>
<accession>A0ABV7CV23</accession>
<dbReference type="EMBL" id="JBHRSA010000034">
    <property type="protein sequence ID" value="MFC3040220.1"/>
    <property type="molecule type" value="Genomic_DNA"/>
</dbReference>
<reference evidence="3" key="1">
    <citation type="journal article" date="2019" name="Int. J. Syst. Evol. Microbiol.">
        <title>The Global Catalogue of Microorganisms (GCM) 10K type strain sequencing project: providing services to taxonomists for standard genome sequencing and annotation.</title>
        <authorList>
            <consortium name="The Broad Institute Genomics Platform"/>
            <consortium name="The Broad Institute Genome Sequencing Center for Infectious Disease"/>
            <person name="Wu L."/>
            <person name="Ma J."/>
        </authorList>
    </citation>
    <scope>NUCLEOTIDE SEQUENCE [LARGE SCALE GENOMIC DNA]</scope>
    <source>
        <strain evidence="3">KCTC 13128</strain>
    </source>
</reference>
<name>A0ABV7CV23_9BACI</name>
<organism evidence="2 3">
    <name type="scientific">Virgibacillus xinjiangensis</name>
    <dbReference type="NCBI Taxonomy" id="393090"/>
    <lineage>
        <taxon>Bacteria</taxon>
        <taxon>Bacillati</taxon>
        <taxon>Bacillota</taxon>
        <taxon>Bacilli</taxon>
        <taxon>Bacillales</taxon>
        <taxon>Bacillaceae</taxon>
        <taxon>Virgibacillus</taxon>
    </lineage>
</organism>
<dbReference type="Pfam" id="PF14071">
    <property type="entry name" value="YlbD_coat"/>
    <property type="match status" value="1"/>
</dbReference>
<evidence type="ECO:0000313" key="3">
    <source>
        <dbReference type="Proteomes" id="UP001595279"/>
    </source>
</evidence>